<proteinExistence type="predicted"/>
<organism evidence="2 3">
    <name type="scientific">Caenorhabditis auriculariae</name>
    <dbReference type="NCBI Taxonomy" id="2777116"/>
    <lineage>
        <taxon>Eukaryota</taxon>
        <taxon>Metazoa</taxon>
        <taxon>Ecdysozoa</taxon>
        <taxon>Nematoda</taxon>
        <taxon>Chromadorea</taxon>
        <taxon>Rhabditida</taxon>
        <taxon>Rhabditina</taxon>
        <taxon>Rhabditomorpha</taxon>
        <taxon>Rhabditoidea</taxon>
        <taxon>Rhabditidae</taxon>
        <taxon>Peloderinae</taxon>
        <taxon>Caenorhabditis</taxon>
    </lineage>
</organism>
<evidence type="ECO:0000313" key="3">
    <source>
        <dbReference type="Proteomes" id="UP000835052"/>
    </source>
</evidence>
<gene>
    <name evidence="2" type="ORF">CAUJ_LOCUS854</name>
</gene>
<keyword evidence="3" id="KW-1185">Reference proteome</keyword>
<name>A0A8S1GN38_9PELO</name>
<accession>A0A8S1GN38</accession>
<evidence type="ECO:0000313" key="2">
    <source>
        <dbReference type="EMBL" id="CAD6184935.1"/>
    </source>
</evidence>
<dbReference type="EMBL" id="CAJGYM010000001">
    <property type="protein sequence ID" value="CAD6184935.1"/>
    <property type="molecule type" value="Genomic_DNA"/>
</dbReference>
<comment type="caution">
    <text evidence="2">The sequence shown here is derived from an EMBL/GenBank/DDBJ whole genome shotgun (WGS) entry which is preliminary data.</text>
</comment>
<feature type="region of interest" description="Disordered" evidence="1">
    <location>
        <begin position="1"/>
        <end position="30"/>
    </location>
</feature>
<reference evidence="2" key="1">
    <citation type="submission" date="2020-10" db="EMBL/GenBank/DDBJ databases">
        <authorList>
            <person name="Kikuchi T."/>
        </authorList>
    </citation>
    <scope>NUCLEOTIDE SEQUENCE</scope>
    <source>
        <strain evidence="2">NKZ352</strain>
    </source>
</reference>
<evidence type="ECO:0000256" key="1">
    <source>
        <dbReference type="SAM" id="MobiDB-lite"/>
    </source>
</evidence>
<sequence length="71" mass="7263">MRKKQWSGRICAPGGGLSSPYSPATHPRESTSIRFSTAAVGDGRLKAKVAGNVPAAAVLSGLGSSWAEPPK</sequence>
<dbReference type="AlphaFoldDB" id="A0A8S1GN38"/>
<protein>
    <submittedName>
        <fullName evidence="2">Uncharacterized protein</fullName>
    </submittedName>
</protein>
<dbReference type="Proteomes" id="UP000835052">
    <property type="component" value="Unassembled WGS sequence"/>
</dbReference>